<evidence type="ECO:0000313" key="3">
    <source>
        <dbReference type="Proteomes" id="UP000765845"/>
    </source>
</evidence>
<name>A0ABX1GH66_9GAMM</name>
<feature type="compositionally biased region" description="Polar residues" evidence="1">
    <location>
        <begin position="122"/>
        <end position="140"/>
    </location>
</feature>
<reference evidence="2 3" key="1">
    <citation type="submission" date="2020-04" db="EMBL/GenBank/DDBJ databases">
        <authorList>
            <person name="Yoon J."/>
        </authorList>
    </citation>
    <scope>NUCLEOTIDE SEQUENCE [LARGE SCALE GENOMIC DNA]</scope>
    <source>
        <strain evidence="2 3">KMU-166</strain>
    </source>
</reference>
<sequence>MAEDRFDLFLTGQLAMGCDRNRAVAQLAKLFKRPPEQIEKLLVGKPTRVRKAISGEEISRLQLAFDKLGILTESQPAISASPQAAAIERHAAAAPPEALSLSPVGSPVLRENERKTVAPPVVNTSHLSVSSGDPVSTTARASAPPPPDVSHLQLLQPGTAPGGHSGGPVQIDLDELCGGISLAPAGSQLGVEREERFPPPPDTSHLRCH</sequence>
<feature type="region of interest" description="Disordered" evidence="1">
    <location>
        <begin position="187"/>
        <end position="209"/>
    </location>
</feature>
<comment type="caution">
    <text evidence="2">The sequence shown here is derived from an EMBL/GenBank/DDBJ whole genome shotgun (WGS) entry which is preliminary data.</text>
</comment>
<accession>A0ABX1GH66</accession>
<proteinExistence type="predicted"/>
<gene>
    <name evidence="2" type="ORF">HCU74_10370</name>
</gene>
<dbReference type="RefSeq" id="WP_168450365.1">
    <property type="nucleotide sequence ID" value="NZ_JAAWWK010000003.1"/>
</dbReference>
<evidence type="ECO:0000313" key="2">
    <source>
        <dbReference type="EMBL" id="NKI17827.1"/>
    </source>
</evidence>
<dbReference type="EMBL" id="JAAWWK010000003">
    <property type="protein sequence ID" value="NKI17827.1"/>
    <property type="molecule type" value="Genomic_DNA"/>
</dbReference>
<dbReference type="PROSITE" id="PS51257">
    <property type="entry name" value="PROKAR_LIPOPROTEIN"/>
    <property type="match status" value="1"/>
</dbReference>
<protein>
    <submittedName>
        <fullName evidence="2">Uncharacterized protein</fullName>
    </submittedName>
</protein>
<evidence type="ECO:0000256" key="1">
    <source>
        <dbReference type="SAM" id="MobiDB-lite"/>
    </source>
</evidence>
<organism evidence="2 3">
    <name type="scientific">Spongiibacter thalassae</name>
    <dbReference type="NCBI Taxonomy" id="2721624"/>
    <lineage>
        <taxon>Bacteria</taxon>
        <taxon>Pseudomonadati</taxon>
        <taxon>Pseudomonadota</taxon>
        <taxon>Gammaproteobacteria</taxon>
        <taxon>Cellvibrionales</taxon>
        <taxon>Spongiibacteraceae</taxon>
        <taxon>Spongiibacter</taxon>
    </lineage>
</organism>
<dbReference type="Proteomes" id="UP000765845">
    <property type="component" value="Unassembled WGS sequence"/>
</dbReference>
<keyword evidence="3" id="KW-1185">Reference proteome</keyword>
<feature type="region of interest" description="Disordered" evidence="1">
    <location>
        <begin position="115"/>
        <end position="171"/>
    </location>
</feature>